<feature type="domain" description="DUF7927" evidence="5">
    <location>
        <begin position="1821"/>
        <end position="1945"/>
    </location>
</feature>
<dbReference type="EMBL" id="CP035495">
    <property type="protein sequence ID" value="QAY64085.1"/>
    <property type="molecule type" value="Genomic_DNA"/>
</dbReference>
<evidence type="ECO:0000259" key="3">
    <source>
        <dbReference type="Pfam" id="PF12892"/>
    </source>
</evidence>
<feature type="domain" description="Streptococcal pilin isopeptide linkage" evidence="3">
    <location>
        <begin position="1002"/>
        <end position="1082"/>
    </location>
</feature>
<dbReference type="InterPro" id="IPR022464">
    <property type="entry name" value="Strep_pil_isopept_link"/>
</dbReference>
<dbReference type="Pfam" id="PF25549">
    <property type="entry name" value="DUF7927"/>
    <property type="match status" value="1"/>
</dbReference>
<proteinExistence type="predicted"/>
<dbReference type="Gene3D" id="2.60.40.3050">
    <property type="match status" value="6"/>
</dbReference>
<keyword evidence="7" id="KW-1185">Reference proteome</keyword>
<dbReference type="InterPro" id="IPR038174">
    <property type="entry name" value="Strep_pil_link_sf"/>
</dbReference>
<keyword evidence="1" id="KW-1133">Transmembrane helix</keyword>
<gene>
    <name evidence="6" type="ORF">ET495_13605</name>
</gene>
<accession>A0A4P6ENL1</accession>
<dbReference type="InterPro" id="IPR036465">
    <property type="entry name" value="vWFA_dom_sf"/>
</dbReference>
<keyword evidence="1" id="KW-0812">Transmembrane</keyword>
<sequence length="2004" mass="209476">MAAVLVLLSVGAAGSAVNAEPQTPPVAAKGADPSTYHEYPGAHDVESSFESSRNPGRIWTDKSVFTEDVAVPPDQVQPGVGPLTLGPDELAVALSALGSTRHVTGEEQVPIDVAIVLDNSYSMVQCVSSDASGDGYCDDASNYTRSRAYAMAQAVNEALRIIAGDSPANRVAVAQFGTGAGVLQALGAPRKIPGTDPNDDLYARMRFSGTTNGTLTLDIGNGTLQVGRSGNTVQSTNIQLGIYTGMNVLAGQPAAGVTGSSQRLPSVIVFSDGEPTYSSASASWWAPGTATQGPGSPGNTQYYGNGFLAAMTAAHQKNKIAARYEADPSDGIDARPKVYTVGLGMAALTANGRNLALATLDPKTWYGNTGNTMSTGFTDAFARYLQSATVTVPVNGSATYTVTRPTGTDLAYDPTNLRYNDAYYSPVTQADLISVFRAIAQQIVDAAPNFPVLIEDGTATTSGYVTFTDPLGPFMRVSDMNRITFCSVTEGIDPTKCQQRTFLEPLPQGPVTTPAGTVTTYVFGGTESYTANDMYPQTPVADIIVTVTTSKDLAVGDVVTVKIPASLLPLRNTHIKEDATGKPTSMSMTVSHPVHVYYKVAPKAGVVEHLGDPLTLNVDGSTDGAALAQYLRENTVGGKVRFYSNDFDRAASPGKAKSFASFTPADENDFYRFATNSTLYRDAAGTQTISPAQWAGLAASTPIYYRIDVYRLTGHTPESVVKESVVQPTTKAALEAPAADPGGRALTSIDNAMTAPAGMRNFSGRATNLDHAKCTALTWTSNVPACAEANRTNPTQTDAMARRTEFSGQAVSVALGNDGFLDYQVPGRLTISKEVVSGTGLHPDATQPFEFTVAFGGTAPEGASFPYSVYDVGQSTTPVRSGTVTSGGTITLQAHQVAEVAGLPHGATYTVTEGAMPAGYTQTSPTGNASGTITVPQTDAAVAAFVNTYAPAPAKAVASPTIQKSAPGLPQGVSIDGTFSATICPAAGGACRTALLGLDAKANAFGDFTFATVGAYEFTITEVDGLAPGFTYSGAAYRWVVTVSDDGSGVLKAASTLTRTLTDAGDDVEEPAATAVFVNTYSVGSVGGTLRATKLVEDRTLPMIEGHPQTVPPAKSHAFRYWYVGADSADAPEPPTFGGAGLETVVQSSPGNSNVVSPSLTFTQGHVGQTYYYAVAELPGSYPGITNDPAVFVYRLSVTAPGVGEANTVHVTPTRCATTLDETSGQPRIEACQAFSADLHPTFVNTYAAQPATATLDARKVLTGRPWQPGESFTFTLTPDDEVTRQAIVGGIVTMPEGTESGAKKVLVQSDGPVEFGELTFTQRGTYQFRVVEEVPAPGAPGVSYDQHALLYDVTVDDPELDGVLNATATPREGPQSAVFTNRWSSSLTYDGVDLRKALAGRDVAWGEFEFQVTPADEAAATVAGIPAAGVTVANGDGNPDPALTRILGPIVFGEADLGRSFVYTVREREPVKDGVPQVGGVQYDLTEYTVTITPQYDAQSGLLDVVTVVAGGGTPVTHSVRAGGRPVVTFSNAYAAQPGRAEPRFTKILTGRQWLSGEAFAFELEALTPGAPMPGTTSVVVTEPDDGVAEFGFGAITFPTAGTYQYTVREVIPQDPTPFLTYDLAAAIVTVTVTDDFSGTLKTTVSHDGNEAFSNHYESRYDDLRLEVTKTLTGRDLLPGEFTFEVVPADEDAARLAGLPPEGMVFGLPLGAPEGRPAVLQRVLTEPINQDDAGRQYCYTYSEVVPAEPDPSIVYDDTAYTVCLEVEDDGRGVLTGTTTVTGRVGEEVVSNKVFVNKSDEETSAWPQVPFRNTFLAPSWELTKSSDPASGAQVQPGDEVTYTLTATNTSDVPTAVVATDDVSGVVAHAGLGPLPAGVTRSPDGATLVWDAGVVAPGESVSVSYTATVNDDADGARLRNVVAVASPGGRCVPVEGQDAACTTTHVAPPLPAPPAAPTDPPAKVVTHHVVRWLPRTGSEVAVLGGVALVLVLAGVALRVRRRARR</sequence>
<dbReference type="InterPro" id="IPR057687">
    <property type="entry name" value="DUF7927"/>
</dbReference>
<dbReference type="KEGG" id="xyl:ET495_13605"/>
<feature type="signal peptide" evidence="2">
    <location>
        <begin position="1"/>
        <end position="19"/>
    </location>
</feature>
<evidence type="ECO:0000313" key="7">
    <source>
        <dbReference type="Proteomes" id="UP000291758"/>
    </source>
</evidence>
<feature type="domain" description="Streptococcal pilin isopeptide linkage" evidence="3">
    <location>
        <begin position="1395"/>
        <end position="1535"/>
    </location>
</feature>
<evidence type="ECO:0000256" key="1">
    <source>
        <dbReference type="SAM" id="Phobius"/>
    </source>
</evidence>
<keyword evidence="2" id="KW-0732">Signal</keyword>
<dbReference type="Pfam" id="PF12892">
    <property type="entry name" value="FctA"/>
    <property type="match status" value="5"/>
</dbReference>
<feature type="chain" id="PRO_5020961800" evidence="2">
    <location>
        <begin position="20"/>
        <end position="2004"/>
    </location>
</feature>
<evidence type="ECO:0000256" key="2">
    <source>
        <dbReference type="SAM" id="SignalP"/>
    </source>
</evidence>
<name>A0A4P6ENL1_9MICO</name>
<dbReference type="NCBIfam" id="TIGR03786">
    <property type="entry name" value="strep_pil_rpt"/>
    <property type="match status" value="3"/>
</dbReference>
<keyword evidence="1" id="KW-0472">Membrane</keyword>
<feature type="domain" description="Streptococcal pilin isopeptide linkage" evidence="3">
    <location>
        <begin position="1257"/>
        <end position="1384"/>
    </location>
</feature>
<evidence type="ECO:0000259" key="5">
    <source>
        <dbReference type="Pfam" id="PF25549"/>
    </source>
</evidence>
<organism evidence="6 7">
    <name type="scientific">Xylanimonas allomyrinae</name>
    <dbReference type="NCBI Taxonomy" id="2509459"/>
    <lineage>
        <taxon>Bacteria</taxon>
        <taxon>Bacillati</taxon>
        <taxon>Actinomycetota</taxon>
        <taxon>Actinomycetes</taxon>
        <taxon>Micrococcales</taxon>
        <taxon>Promicromonosporaceae</taxon>
        <taxon>Xylanimonas</taxon>
    </lineage>
</organism>
<feature type="domain" description="Streptococcal pilin isopeptide linkage" evidence="3">
    <location>
        <begin position="1667"/>
        <end position="1798"/>
    </location>
</feature>
<dbReference type="OrthoDB" id="134475at2"/>
<reference evidence="6 7" key="1">
    <citation type="submission" date="2019-01" db="EMBL/GenBank/DDBJ databases">
        <title>Genome sequencing of strain 2JSPR-7.</title>
        <authorList>
            <person name="Heo J."/>
            <person name="Kim S.-J."/>
            <person name="Kim J.-S."/>
            <person name="Hong S.-B."/>
            <person name="Kwon S.-W."/>
        </authorList>
    </citation>
    <scope>NUCLEOTIDE SEQUENCE [LARGE SCALE GENOMIC DNA]</scope>
    <source>
        <strain evidence="6 7">2JSPR-7</strain>
    </source>
</reference>
<feature type="domain" description="Streptococcal pilin isopeptide linkage" evidence="3">
    <location>
        <begin position="1546"/>
        <end position="1659"/>
    </location>
</feature>
<dbReference type="Gene3D" id="3.40.50.410">
    <property type="entry name" value="von Willebrand factor, type A domain"/>
    <property type="match status" value="1"/>
</dbReference>
<evidence type="ECO:0000259" key="4">
    <source>
        <dbReference type="Pfam" id="PF24547"/>
    </source>
</evidence>
<feature type="transmembrane region" description="Helical" evidence="1">
    <location>
        <begin position="1979"/>
        <end position="1998"/>
    </location>
</feature>
<dbReference type="InterPro" id="IPR055382">
    <property type="entry name" value="DUF7601"/>
</dbReference>
<protein>
    <submittedName>
        <fullName evidence="6">DUF11 domain-containing protein</fullName>
    </submittedName>
</protein>
<dbReference type="Gene3D" id="2.60.40.1140">
    <property type="entry name" value="Collagen-binding surface protein Cna, B-type domain"/>
    <property type="match status" value="1"/>
</dbReference>
<dbReference type="Proteomes" id="UP000291758">
    <property type="component" value="Chromosome"/>
</dbReference>
<dbReference type="CDD" id="cd00198">
    <property type="entry name" value="vWFA"/>
    <property type="match status" value="1"/>
</dbReference>
<dbReference type="SUPFAM" id="SSF53300">
    <property type="entry name" value="vWA-like"/>
    <property type="match status" value="1"/>
</dbReference>
<dbReference type="RefSeq" id="WP_129205244.1">
    <property type="nucleotide sequence ID" value="NZ_CP035495.1"/>
</dbReference>
<dbReference type="Pfam" id="PF24547">
    <property type="entry name" value="DUF7601"/>
    <property type="match status" value="1"/>
</dbReference>
<feature type="domain" description="DUF7601" evidence="4">
    <location>
        <begin position="827"/>
        <end position="949"/>
    </location>
</feature>
<evidence type="ECO:0000313" key="6">
    <source>
        <dbReference type="EMBL" id="QAY64085.1"/>
    </source>
</evidence>